<keyword evidence="7" id="KW-0547">Nucleotide-binding</keyword>
<proteinExistence type="inferred from homology"/>
<evidence type="ECO:0000256" key="2">
    <source>
        <dbReference type="ARBA" id="ARBA00009256"/>
    </source>
</evidence>
<evidence type="ECO:0000313" key="13">
    <source>
        <dbReference type="Proteomes" id="UP000774326"/>
    </source>
</evidence>
<protein>
    <recommendedName>
        <fullName evidence="4">Pantoate--beta-alanine ligase</fullName>
        <ecNumber evidence="3">6.3.2.1</ecNumber>
    </recommendedName>
    <alternativeName>
        <fullName evidence="10">Pantoate-activating enzyme</fullName>
    </alternativeName>
    <alternativeName>
        <fullName evidence="9">Pantothenate synthetase</fullName>
    </alternativeName>
</protein>
<reference evidence="12" key="1">
    <citation type="journal article" date="2021" name="Open Biol.">
        <title>Shared evolutionary footprints suggest mitochondrial oxidative damage underlies multiple complex I losses in fungi.</title>
        <authorList>
            <person name="Schikora-Tamarit M.A."/>
            <person name="Marcet-Houben M."/>
            <person name="Nosek J."/>
            <person name="Gabaldon T."/>
        </authorList>
    </citation>
    <scope>NUCLEOTIDE SEQUENCE</scope>
    <source>
        <strain evidence="12">CBS2887</strain>
    </source>
</reference>
<evidence type="ECO:0000256" key="5">
    <source>
        <dbReference type="ARBA" id="ARBA00022598"/>
    </source>
</evidence>
<accession>A0A9P8Q3U5</accession>
<dbReference type="AlphaFoldDB" id="A0A9P8Q3U5"/>
<dbReference type="OrthoDB" id="2020436at2759"/>
<organism evidence="12 13">
    <name type="scientific">Wickerhamomyces pijperi</name>
    <name type="common">Yeast</name>
    <name type="synonym">Pichia pijperi</name>
    <dbReference type="NCBI Taxonomy" id="599730"/>
    <lineage>
        <taxon>Eukaryota</taxon>
        <taxon>Fungi</taxon>
        <taxon>Dikarya</taxon>
        <taxon>Ascomycota</taxon>
        <taxon>Saccharomycotina</taxon>
        <taxon>Saccharomycetes</taxon>
        <taxon>Phaffomycetales</taxon>
        <taxon>Wickerhamomycetaceae</taxon>
        <taxon>Wickerhamomyces</taxon>
    </lineage>
</organism>
<dbReference type="Pfam" id="PF02569">
    <property type="entry name" value="Pantoate_ligase"/>
    <property type="match status" value="1"/>
</dbReference>
<dbReference type="SUPFAM" id="SSF52374">
    <property type="entry name" value="Nucleotidylyl transferase"/>
    <property type="match status" value="1"/>
</dbReference>
<evidence type="ECO:0000256" key="4">
    <source>
        <dbReference type="ARBA" id="ARBA00015647"/>
    </source>
</evidence>
<dbReference type="Gene3D" id="3.40.50.620">
    <property type="entry name" value="HUPs"/>
    <property type="match status" value="1"/>
</dbReference>
<dbReference type="FunFam" id="3.40.50.620:FF:000013">
    <property type="entry name" value="Pantothenate synthetase"/>
    <property type="match status" value="1"/>
</dbReference>
<dbReference type="EMBL" id="JAEUBG010003665">
    <property type="protein sequence ID" value="KAH3682525.1"/>
    <property type="molecule type" value="Genomic_DNA"/>
</dbReference>
<comment type="pathway">
    <text evidence="1">Cofactor biosynthesis; (R)-pantothenate biosynthesis; (R)-pantothenate from (R)-pantoate and beta-alanine: step 1/1.</text>
</comment>
<dbReference type="InterPro" id="IPR003721">
    <property type="entry name" value="Pantoate_ligase"/>
</dbReference>
<dbReference type="PANTHER" id="PTHR21299:SF1">
    <property type="entry name" value="PANTOATE--BETA-ALANINE LIGASE"/>
    <property type="match status" value="1"/>
</dbReference>
<name>A0A9P8Q3U5_WICPI</name>
<evidence type="ECO:0000256" key="1">
    <source>
        <dbReference type="ARBA" id="ARBA00004990"/>
    </source>
</evidence>
<keyword evidence="5" id="KW-0436">Ligase</keyword>
<comment type="similarity">
    <text evidence="2">Belongs to the pantothenate synthetase family.</text>
</comment>
<dbReference type="GO" id="GO:0005524">
    <property type="term" value="F:ATP binding"/>
    <property type="evidence" value="ECO:0007669"/>
    <property type="project" value="UniProtKB-KW"/>
</dbReference>
<evidence type="ECO:0000256" key="10">
    <source>
        <dbReference type="ARBA" id="ARBA00032806"/>
    </source>
</evidence>
<evidence type="ECO:0000256" key="11">
    <source>
        <dbReference type="ARBA" id="ARBA00048258"/>
    </source>
</evidence>
<dbReference type="Proteomes" id="UP000774326">
    <property type="component" value="Unassembled WGS sequence"/>
</dbReference>
<keyword evidence="8" id="KW-0067">ATP-binding</keyword>
<comment type="caution">
    <text evidence="12">The sequence shown here is derived from an EMBL/GenBank/DDBJ whole genome shotgun (WGS) entry which is preliminary data.</text>
</comment>
<evidence type="ECO:0000313" key="12">
    <source>
        <dbReference type="EMBL" id="KAH3682525.1"/>
    </source>
</evidence>
<evidence type="ECO:0000256" key="9">
    <source>
        <dbReference type="ARBA" id="ARBA00029902"/>
    </source>
</evidence>
<keyword evidence="6" id="KW-0566">Pantothenate biosynthesis</keyword>
<reference evidence="12" key="2">
    <citation type="submission" date="2021-01" db="EMBL/GenBank/DDBJ databases">
        <authorList>
            <person name="Schikora-Tamarit M.A."/>
        </authorList>
    </citation>
    <scope>NUCLEOTIDE SEQUENCE</scope>
    <source>
        <strain evidence="12">CBS2887</strain>
    </source>
</reference>
<dbReference type="PANTHER" id="PTHR21299">
    <property type="entry name" value="CYTIDYLATE KINASE/PANTOATE-BETA-ALANINE LIGASE"/>
    <property type="match status" value="1"/>
</dbReference>
<gene>
    <name evidence="12" type="ORF">WICPIJ_006516</name>
</gene>
<dbReference type="CDD" id="cd00560">
    <property type="entry name" value="PanC"/>
    <property type="match status" value="1"/>
</dbReference>
<dbReference type="InterPro" id="IPR014729">
    <property type="entry name" value="Rossmann-like_a/b/a_fold"/>
</dbReference>
<dbReference type="NCBIfam" id="TIGR00018">
    <property type="entry name" value="panC"/>
    <property type="match status" value="1"/>
</dbReference>
<dbReference type="InterPro" id="IPR042176">
    <property type="entry name" value="Pantoate_ligase_C"/>
</dbReference>
<dbReference type="EC" id="6.3.2.1" evidence="3"/>
<evidence type="ECO:0000256" key="6">
    <source>
        <dbReference type="ARBA" id="ARBA00022655"/>
    </source>
</evidence>
<evidence type="ECO:0000256" key="8">
    <source>
        <dbReference type="ARBA" id="ARBA00022840"/>
    </source>
</evidence>
<evidence type="ECO:0000256" key="7">
    <source>
        <dbReference type="ARBA" id="ARBA00022741"/>
    </source>
</evidence>
<dbReference type="GO" id="GO:0004592">
    <property type="term" value="F:pantoate-beta-alanine ligase activity"/>
    <property type="evidence" value="ECO:0007669"/>
    <property type="project" value="UniProtKB-EC"/>
</dbReference>
<dbReference type="Gene3D" id="3.30.1300.10">
    <property type="entry name" value="Pantoate-beta-alanine ligase, C-terminal domain"/>
    <property type="match status" value="1"/>
</dbReference>
<dbReference type="GO" id="GO:0015940">
    <property type="term" value="P:pantothenate biosynthetic process"/>
    <property type="evidence" value="ECO:0007669"/>
    <property type="project" value="UniProtKB-KW"/>
</dbReference>
<comment type="catalytic activity">
    <reaction evidence="11">
        <text>(R)-pantoate + beta-alanine + ATP = (R)-pantothenate + AMP + diphosphate + H(+)</text>
        <dbReference type="Rhea" id="RHEA:10912"/>
        <dbReference type="ChEBI" id="CHEBI:15378"/>
        <dbReference type="ChEBI" id="CHEBI:15980"/>
        <dbReference type="ChEBI" id="CHEBI:29032"/>
        <dbReference type="ChEBI" id="CHEBI:30616"/>
        <dbReference type="ChEBI" id="CHEBI:33019"/>
        <dbReference type="ChEBI" id="CHEBI:57966"/>
        <dbReference type="ChEBI" id="CHEBI:456215"/>
        <dbReference type="EC" id="6.3.2.1"/>
    </reaction>
</comment>
<keyword evidence="13" id="KW-1185">Reference proteome</keyword>
<sequence>MTSSALPQVFKTIKSYREWRRSLTNTVKIGFIPTMGALHQGHLTLFKKSLAENDHTVISIFVNPSQFAPTEDLDSYPRTFERDFALVSELNVDGKSVDAILYPSVDELYPSGIPLDVSKQTGAFVTVHGLSEQLEGTTRPNFFRGVATVVTKLFNITQPDIAYFGQKDVQQTIVLKRMVRDLLIPVEIKVEPIVREESGLALSSRNAYLSEELRARCAGIYAALKKGEDAYKAGKSRSEILDIVKLNLADEQFKIDYVSLADKETLLEVEDLSKGAVLSLAIYVTEGEKTTRLIDNIIL</sequence>
<evidence type="ECO:0000256" key="3">
    <source>
        <dbReference type="ARBA" id="ARBA00012219"/>
    </source>
</evidence>
<dbReference type="HAMAP" id="MF_00158">
    <property type="entry name" value="PanC"/>
    <property type="match status" value="1"/>
</dbReference>